<reference evidence="4" key="1">
    <citation type="journal article" date="2021" name="Nat. Commun.">
        <title>Genetic determinants of endophytism in the Arabidopsis root mycobiome.</title>
        <authorList>
            <person name="Mesny F."/>
            <person name="Miyauchi S."/>
            <person name="Thiergart T."/>
            <person name="Pickel B."/>
            <person name="Atanasova L."/>
            <person name="Karlsson M."/>
            <person name="Huettel B."/>
            <person name="Barry K.W."/>
            <person name="Haridas S."/>
            <person name="Chen C."/>
            <person name="Bauer D."/>
            <person name="Andreopoulos W."/>
            <person name="Pangilinan J."/>
            <person name="LaButti K."/>
            <person name="Riley R."/>
            <person name="Lipzen A."/>
            <person name="Clum A."/>
            <person name="Drula E."/>
            <person name="Henrissat B."/>
            <person name="Kohler A."/>
            <person name="Grigoriev I.V."/>
            <person name="Martin F.M."/>
            <person name="Hacquard S."/>
        </authorList>
    </citation>
    <scope>NUCLEOTIDE SEQUENCE</scope>
    <source>
        <strain evidence="4">MPI-CAGE-AT-0021</strain>
    </source>
</reference>
<dbReference type="CDD" id="cd05233">
    <property type="entry name" value="SDR_c"/>
    <property type="match status" value="1"/>
</dbReference>
<evidence type="ECO:0000313" key="5">
    <source>
        <dbReference type="Proteomes" id="UP000717696"/>
    </source>
</evidence>
<keyword evidence="3" id="KW-0560">Oxidoreductase</keyword>
<dbReference type="Gene3D" id="3.40.50.720">
    <property type="entry name" value="NAD(P)-binding Rossmann-like Domain"/>
    <property type="match status" value="1"/>
</dbReference>
<evidence type="ECO:0000313" key="4">
    <source>
        <dbReference type="EMBL" id="KAH7129584.1"/>
    </source>
</evidence>
<gene>
    <name evidence="4" type="ORF">B0J13DRAFT_483015</name>
</gene>
<dbReference type="InterPro" id="IPR002347">
    <property type="entry name" value="SDR_fam"/>
</dbReference>
<dbReference type="PANTHER" id="PTHR24321">
    <property type="entry name" value="DEHYDROGENASES, SHORT CHAIN"/>
    <property type="match status" value="1"/>
</dbReference>
<dbReference type="AlphaFoldDB" id="A0A9P9E2Q6"/>
<keyword evidence="5" id="KW-1185">Reference proteome</keyword>
<evidence type="ECO:0000256" key="3">
    <source>
        <dbReference type="ARBA" id="ARBA00023002"/>
    </source>
</evidence>
<comment type="caution">
    <text evidence="4">The sequence shown here is derived from an EMBL/GenBank/DDBJ whole genome shotgun (WGS) entry which is preliminary data.</text>
</comment>
<evidence type="ECO:0000256" key="2">
    <source>
        <dbReference type="ARBA" id="ARBA00022857"/>
    </source>
</evidence>
<protein>
    <submittedName>
        <fullName evidence="4">Uncharacterized protein</fullName>
    </submittedName>
</protein>
<evidence type="ECO:0000256" key="1">
    <source>
        <dbReference type="ARBA" id="ARBA00006484"/>
    </source>
</evidence>
<comment type="similarity">
    <text evidence="1">Belongs to the short-chain dehydrogenases/reductases (SDR) family.</text>
</comment>
<dbReference type="PANTHER" id="PTHR24321:SF8">
    <property type="entry name" value="ESTRADIOL 17-BETA-DEHYDROGENASE 8-RELATED"/>
    <property type="match status" value="1"/>
</dbReference>
<dbReference type="SUPFAM" id="SSF51735">
    <property type="entry name" value="NAD(P)-binding Rossmann-fold domains"/>
    <property type="match status" value="1"/>
</dbReference>
<organism evidence="4 5">
    <name type="scientific">Dactylonectria estremocensis</name>
    <dbReference type="NCBI Taxonomy" id="1079267"/>
    <lineage>
        <taxon>Eukaryota</taxon>
        <taxon>Fungi</taxon>
        <taxon>Dikarya</taxon>
        <taxon>Ascomycota</taxon>
        <taxon>Pezizomycotina</taxon>
        <taxon>Sordariomycetes</taxon>
        <taxon>Hypocreomycetidae</taxon>
        <taxon>Hypocreales</taxon>
        <taxon>Nectriaceae</taxon>
        <taxon>Dactylonectria</taxon>
    </lineage>
</organism>
<dbReference type="PROSITE" id="PS00061">
    <property type="entry name" value="ADH_SHORT"/>
    <property type="match status" value="1"/>
</dbReference>
<proteinExistence type="inferred from homology"/>
<accession>A0A9P9E2Q6</accession>
<dbReference type="GO" id="GO:0016491">
    <property type="term" value="F:oxidoreductase activity"/>
    <property type="evidence" value="ECO:0007669"/>
    <property type="project" value="UniProtKB-KW"/>
</dbReference>
<dbReference type="Pfam" id="PF13561">
    <property type="entry name" value="adh_short_C2"/>
    <property type="match status" value="1"/>
</dbReference>
<dbReference type="InterPro" id="IPR020904">
    <property type="entry name" value="Sc_DH/Rdtase_CS"/>
</dbReference>
<dbReference type="OrthoDB" id="1669814at2759"/>
<name>A0A9P9E2Q6_9HYPO</name>
<keyword evidence="2" id="KW-0521">NADP</keyword>
<dbReference type="InterPro" id="IPR036291">
    <property type="entry name" value="NAD(P)-bd_dom_sf"/>
</dbReference>
<dbReference type="PRINTS" id="PR00081">
    <property type="entry name" value="GDHRDH"/>
</dbReference>
<feature type="non-terminal residue" evidence="4">
    <location>
        <position position="1"/>
    </location>
</feature>
<sequence length="265" mass="28797">MATPCPFKDKVIAVTGASRGTGLALTKYLLLRGAKVSMAATSKDNLNKAVAEIEKDIPDVKDRVMSFPVDVTNPKDATCVQWGELDGAANVAAKMNKSIHPIEDLDLEELKEMLNVNVIGTFNSLKYEMKHMKPGGSIVKCGSQQVKYASGNMGAYAASKNAVRGLSQVAAYEGGAKYPKNPIRVNLLCLGCIDTDMIRQPLHLPNGQGTWTMTEDANLTSFIKRYSKPEEVAATIALLLGDESKFVTKQEWYVDGGWMEANYVA</sequence>
<dbReference type="EMBL" id="JAGMUU010000021">
    <property type="protein sequence ID" value="KAH7129584.1"/>
    <property type="molecule type" value="Genomic_DNA"/>
</dbReference>
<dbReference type="Proteomes" id="UP000717696">
    <property type="component" value="Unassembled WGS sequence"/>
</dbReference>